<feature type="domain" description="Nucleoside phosphorylase" evidence="1">
    <location>
        <begin position="43"/>
        <end position="216"/>
    </location>
</feature>
<reference evidence="2 3" key="1">
    <citation type="submission" date="2021-02" db="EMBL/GenBank/DDBJ databases">
        <title>Cotonvirus japonicus, which uses Golgi apparatus of host cells for its virion factory, phylogenetically links tailed tupanvirus and icosahedral mimivirus.</title>
        <authorList>
            <person name="Takahashi H."/>
            <person name="Fukaya S."/>
            <person name="Song C."/>
            <person name="Murata K."/>
            <person name="Takemura M."/>
        </authorList>
    </citation>
    <scope>NUCLEOTIDE SEQUENCE [LARGE SCALE GENOMIC DNA]</scope>
</reference>
<proteinExistence type="predicted"/>
<dbReference type="Proteomes" id="UP001321479">
    <property type="component" value="Segment"/>
</dbReference>
<evidence type="ECO:0000313" key="3">
    <source>
        <dbReference type="Proteomes" id="UP001321479"/>
    </source>
</evidence>
<evidence type="ECO:0000313" key="2">
    <source>
        <dbReference type="EMBL" id="BCS82664.1"/>
    </source>
</evidence>
<evidence type="ECO:0000259" key="1">
    <source>
        <dbReference type="Pfam" id="PF01048"/>
    </source>
</evidence>
<organism evidence="2 3">
    <name type="scientific">Cotonvirus japonicus</name>
    <dbReference type="NCBI Taxonomy" id="2811091"/>
    <lineage>
        <taxon>Viruses</taxon>
        <taxon>Varidnaviria</taxon>
        <taxon>Bamfordvirae</taxon>
        <taxon>Nucleocytoviricota</taxon>
        <taxon>Megaviricetes</taxon>
        <taxon>Imitervirales</taxon>
        <taxon>Mimiviridae</taxon>
        <taxon>Megamimivirinae</taxon>
        <taxon>Cotonvirus</taxon>
        <taxon>Cotonvirus japonicum</taxon>
    </lineage>
</organism>
<dbReference type="Pfam" id="PF01048">
    <property type="entry name" value="PNP_UDP_1"/>
    <property type="match status" value="1"/>
</dbReference>
<dbReference type="RefSeq" id="YP_010841272.1">
    <property type="nucleotide sequence ID" value="NC_079139.1"/>
</dbReference>
<sequence length="259" mass="29405">MQKPYITPKKLLGKSQLPIDVDLAFICYCPQPIIFDKYKLNVEFNNRLFIHTHNSHVMFCEYENIKFIVVSEVYGGPVSVTTAEELKFYGINTIIGIGFVGSFSSDIETGTIITAERSRIERGTTPHYTIKNYYVTPNPEMLSKFQGIGTKTCVWTTNALYREYQSNIVNAINDGCQVVNMDTSHLYAACDLLDIKCVYFATVSDYINIDGSETEPESISNDKWTNDLIQAINDSESIVIKSQTILIESLLKRWNDNKN</sequence>
<name>A0ABM7NR89_9VIRU</name>
<keyword evidence="3" id="KW-1185">Reference proteome</keyword>
<dbReference type="Gene3D" id="3.40.50.1580">
    <property type="entry name" value="Nucleoside phosphorylase domain"/>
    <property type="match status" value="1"/>
</dbReference>
<dbReference type="EMBL" id="AP024483">
    <property type="protein sequence ID" value="BCS82664.1"/>
    <property type="molecule type" value="Genomic_DNA"/>
</dbReference>
<dbReference type="SUPFAM" id="SSF53167">
    <property type="entry name" value="Purine and uridine phosphorylases"/>
    <property type="match status" value="1"/>
</dbReference>
<dbReference type="GeneID" id="80557869"/>
<protein>
    <submittedName>
        <fullName evidence="2">Purine phosphorylase</fullName>
    </submittedName>
</protein>
<accession>A0ABM7NR89</accession>
<dbReference type="InterPro" id="IPR000845">
    <property type="entry name" value="Nucleoside_phosphorylase_d"/>
</dbReference>
<dbReference type="InterPro" id="IPR035994">
    <property type="entry name" value="Nucleoside_phosphorylase_sf"/>
</dbReference>